<dbReference type="Pfam" id="PF09693">
    <property type="entry name" value="Phage_XkdX"/>
    <property type="match status" value="1"/>
</dbReference>
<reference evidence="1 2" key="1">
    <citation type="submission" date="2023-06" db="EMBL/GenBank/DDBJ databases">
        <title>Acute promotion of culturable opportunistic pathogens and persistent increase of antibiotic resistance following antibiotic exposure in mouse gut microbiota.</title>
        <authorList>
            <person name="Li L."/>
            <person name="Wang B."/>
            <person name="Sun Y."/>
            <person name="Wang M."/>
            <person name="Xu H."/>
        </authorList>
    </citation>
    <scope>NUCLEOTIDE SEQUENCE [LARGE SCALE GENOMIC DNA]</scope>
    <source>
        <strain evidence="1 2">CRI2_2</strain>
    </source>
</reference>
<dbReference type="RefSeq" id="WP_142434877.1">
    <property type="nucleotide sequence ID" value="NZ_BSYC01000005.1"/>
</dbReference>
<name>A0ABD4ZT58_ENTGA</name>
<organism evidence="1 2">
    <name type="scientific">Enterococcus gallinarum</name>
    <dbReference type="NCBI Taxonomy" id="1353"/>
    <lineage>
        <taxon>Bacteria</taxon>
        <taxon>Bacillati</taxon>
        <taxon>Bacillota</taxon>
        <taxon>Bacilli</taxon>
        <taxon>Lactobacillales</taxon>
        <taxon>Enterococcaceae</taxon>
        <taxon>Enterococcus</taxon>
    </lineage>
</organism>
<proteinExistence type="predicted"/>
<gene>
    <name evidence="1" type="ORF">QRX88_08665</name>
</gene>
<dbReference type="EMBL" id="JASUBT010000005">
    <property type="protein sequence ID" value="MDL4935783.1"/>
    <property type="molecule type" value="Genomic_DNA"/>
</dbReference>
<dbReference type="AlphaFoldDB" id="A0ABD4ZT58"/>
<accession>A0ABD4ZT58</accession>
<dbReference type="InterPro" id="IPR010022">
    <property type="entry name" value="XkdX"/>
</dbReference>
<dbReference type="Proteomes" id="UP001241571">
    <property type="component" value="Unassembled WGS sequence"/>
</dbReference>
<evidence type="ECO:0000313" key="1">
    <source>
        <dbReference type="EMBL" id="MDL4935783.1"/>
    </source>
</evidence>
<protein>
    <submittedName>
        <fullName evidence="1">XkdX family protein</fullName>
    </submittedName>
</protein>
<sequence length="44" mass="5427">MMFPTFDDIKLWYTNGFWTAEMVKEAERLNYITEEQLEEILNEH</sequence>
<evidence type="ECO:0000313" key="2">
    <source>
        <dbReference type="Proteomes" id="UP001241571"/>
    </source>
</evidence>
<comment type="caution">
    <text evidence="1">The sequence shown here is derived from an EMBL/GenBank/DDBJ whole genome shotgun (WGS) entry which is preliminary data.</text>
</comment>